<dbReference type="CDD" id="cd01038">
    <property type="entry name" value="Endonuclease_DUF559"/>
    <property type="match status" value="1"/>
</dbReference>
<gene>
    <name evidence="2" type="ORF">A2834_02465</name>
</gene>
<dbReference type="InterPro" id="IPR011335">
    <property type="entry name" value="Restrct_endonuc-II-like"/>
</dbReference>
<dbReference type="Gene3D" id="3.40.960.10">
    <property type="entry name" value="VSR Endonuclease"/>
    <property type="match status" value="1"/>
</dbReference>
<dbReference type="AlphaFoldDB" id="A0A1F5VJ04"/>
<dbReference type="Proteomes" id="UP000179251">
    <property type="component" value="Unassembled WGS sequence"/>
</dbReference>
<accession>A0A1F5VJ04</accession>
<dbReference type="STRING" id="1798325.A2834_02465"/>
<dbReference type="SUPFAM" id="SSF52980">
    <property type="entry name" value="Restriction endonuclease-like"/>
    <property type="match status" value="1"/>
</dbReference>
<name>A0A1F5VJ04_9BACT</name>
<evidence type="ECO:0000313" key="2">
    <source>
        <dbReference type="EMBL" id="OGF62921.1"/>
    </source>
</evidence>
<feature type="domain" description="DUF559" evidence="1">
    <location>
        <begin position="15"/>
        <end position="114"/>
    </location>
</feature>
<evidence type="ECO:0000313" key="3">
    <source>
        <dbReference type="Proteomes" id="UP000179251"/>
    </source>
</evidence>
<dbReference type="InterPro" id="IPR007569">
    <property type="entry name" value="DUF559"/>
</dbReference>
<dbReference type="PANTHER" id="PTHR38590">
    <property type="entry name" value="BLL0828 PROTEIN"/>
    <property type="match status" value="1"/>
</dbReference>
<dbReference type="Pfam" id="PF04480">
    <property type="entry name" value="DUF559"/>
    <property type="match status" value="1"/>
</dbReference>
<dbReference type="InterPro" id="IPR047216">
    <property type="entry name" value="Endonuclease_DUF559_bact"/>
</dbReference>
<protein>
    <recommendedName>
        <fullName evidence="1">DUF559 domain-containing protein</fullName>
    </recommendedName>
</protein>
<sequence length="126" mass="14892">MTQIFNKRSQIIKRKLLRRNTSLPENILWQALRNRKASGQKFKRQFSIGRYVVDFYCPELQLVLEIDGSYHAEKSTKDYDSEKHRFVESLGLSCLHFKNKDVEKNINSVIDKINSFSLSLRRRGRA</sequence>
<reference evidence="2 3" key="1">
    <citation type="journal article" date="2016" name="Nat. Commun.">
        <title>Thousands of microbial genomes shed light on interconnected biogeochemical processes in an aquifer system.</title>
        <authorList>
            <person name="Anantharaman K."/>
            <person name="Brown C.T."/>
            <person name="Hug L.A."/>
            <person name="Sharon I."/>
            <person name="Castelle C.J."/>
            <person name="Probst A.J."/>
            <person name="Thomas B.C."/>
            <person name="Singh A."/>
            <person name="Wilkins M.J."/>
            <person name="Karaoz U."/>
            <person name="Brodie E.L."/>
            <person name="Williams K.H."/>
            <person name="Hubbard S.S."/>
            <person name="Banfield J.F."/>
        </authorList>
    </citation>
    <scope>NUCLEOTIDE SEQUENCE [LARGE SCALE GENOMIC DNA]</scope>
</reference>
<dbReference type="EMBL" id="MFHD01000010">
    <property type="protein sequence ID" value="OGF62921.1"/>
    <property type="molecule type" value="Genomic_DNA"/>
</dbReference>
<proteinExistence type="predicted"/>
<dbReference type="PANTHER" id="PTHR38590:SF1">
    <property type="entry name" value="BLL0828 PROTEIN"/>
    <property type="match status" value="1"/>
</dbReference>
<organism evidence="2 3">
    <name type="scientific">Candidatus Giovannonibacteria bacterium RIFCSPHIGHO2_01_FULL_45_23</name>
    <dbReference type="NCBI Taxonomy" id="1798325"/>
    <lineage>
        <taxon>Bacteria</taxon>
        <taxon>Candidatus Giovannoniibacteriota</taxon>
    </lineage>
</organism>
<evidence type="ECO:0000259" key="1">
    <source>
        <dbReference type="Pfam" id="PF04480"/>
    </source>
</evidence>
<comment type="caution">
    <text evidence="2">The sequence shown here is derived from an EMBL/GenBank/DDBJ whole genome shotgun (WGS) entry which is preliminary data.</text>
</comment>